<evidence type="ECO:0000259" key="12">
    <source>
        <dbReference type="Pfam" id="PF02434"/>
    </source>
</evidence>
<keyword evidence="7" id="KW-0812">Transmembrane</keyword>
<evidence type="ECO:0000256" key="9">
    <source>
        <dbReference type="ARBA" id="ARBA00022968"/>
    </source>
</evidence>
<dbReference type="InterPro" id="IPR026050">
    <property type="entry name" value="C1GALT1/C1GALT1_chp1"/>
</dbReference>
<evidence type="ECO:0000256" key="6">
    <source>
        <dbReference type="ARBA" id="ARBA00022679"/>
    </source>
</evidence>
<evidence type="ECO:0000313" key="13">
    <source>
        <dbReference type="Proteomes" id="UP000887577"/>
    </source>
</evidence>
<dbReference type="GO" id="GO:0016263">
    <property type="term" value="F:glycoprotein-N-acetylgalactosamine 3-beta-galactosyltransferase activity"/>
    <property type="evidence" value="ECO:0007669"/>
    <property type="project" value="UniProtKB-EC"/>
</dbReference>
<dbReference type="GO" id="GO:0000166">
    <property type="term" value="F:nucleotide binding"/>
    <property type="evidence" value="ECO:0007669"/>
    <property type="project" value="UniProtKB-KW"/>
</dbReference>
<evidence type="ECO:0000256" key="11">
    <source>
        <dbReference type="ARBA" id="ARBA00023136"/>
    </source>
</evidence>
<evidence type="ECO:0000256" key="1">
    <source>
        <dbReference type="ARBA" id="ARBA00004606"/>
    </source>
</evidence>
<dbReference type="InterPro" id="IPR003378">
    <property type="entry name" value="Fringe-like_glycosylTrfase"/>
</dbReference>
<dbReference type="EC" id="2.4.1.122" evidence="4"/>
<name>A0A914XY24_9BILA</name>
<dbReference type="AlphaFoldDB" id="A0A914XY24"/>
<dbReference type="WBParaSite" id="PSU_v2.g11857.t1">
    <property type="protein sequence ID" value="PSU_v2.g11857.t1"/>
    <property type="gene ID" value="PSU_v2.g11857"/>
</dbReference>
<keyword evidence="10" id="KW-1133">Transmembrane helix</keyword>
<keyword evidence="13" id="KW-1185">Reference proteome</keyword>
<comment type="subcellular location">
    <subcellularLocation>
        <location evidence="1">Membrane</location>
        <topology evidence="1">Single-pass type II membrane protein</topology>
    </subcellularLocation>
</comment>
<dbReference type="Pfam" id="PF02434">
    <property type="entry name" value="Fringe"/>
    <property type="match status" value="1"/>
</dbReference>
<evidence type="ECO:0000256" key="5">
    <source>
        <dbReference type="ARBA" id="ARBA00022676"/>
    </source>
</evidence>
<reference evidence="14" key="1">
    <citation type="submission" date="2022-11" db="UniProtKB">
        <authorList>
            <consortium name="WormBaseParasite"/>
        </authorList>
    </citation>
    <scope>IDENTIFICATION</scope>
</reference>
<protein>
    <recommendedName>
        <fullName evidence="4">N-acetylgalactosaminide beta-1,3-galactosyltransferase</fullName>
        <ecNumber evidence="4">2.4.1.122</ecNumber>
    </recommendedName>
</protein>
<evidence type="ECO:0000256" key="7">
    <source>
        <dbReference type="ARBA" id="ARBA00022692"/>
    </source>
</evidence>
<comment type="similarity">
    <text evidence="3">Belongs to the glycosyltransferase 31 family. Beta3-Gal-T subfamily.</text>
</comment>
<keyword evidence="8" id="KW-0547">Nucleotide-binding</keyword>
<proteinExistence type="inferred from homology"/>
<dbReference type="Gene3D" id="3.90.550.50">
    <property type="match status" value="1"/>
</dbReference>
<organism evidence="13 14">
    <name type="scientific">Panagrolaimus superbus</name>
    <dbReference type="NCBI Taxonomy" id="310955"/>
    <lineage>
        <taxon>Eukaryota</taxon>
        <taxon>Metazoa</taxon>
        <taxon>Ecdysozoa</taxon>
        <taxon>Nematoda</taxon>
        <taxon>Chromadorea</taxon>
        <taxon>Rhabditida</taxon>
        <taxon>Tylenchina</taxon>
        <taxon>Panagrolaimomorpha</taxon>
        <taxon>Panagrolaimoidea</taxon>
        <taxon>Panagrolaimidae</taxon>
        <taxon>Panagrolaimus</taxon>
    </lineage>
</organism>
<evidence type="ECO:0000256" key="2">
    <source>
        <dbReference type="ARBA" id="ARBA00004922"/>
    </source>
</evidence>
<comment type="pathway">
    <text evidence="2">Protein modification; protein glycosylation.</text>
</comment>
<evidence type="ECO:0000256" key="3">
    <source>
        <dbReference type="ARBA" id="ARBA00006462"/>
    </source>
</evidence>
<dbReference type="GO" id="GO:0016020">
    <property type="term" value="C:membrane"/>
    <property type="evidence" value="ECO:0007669"/>
    <property type="project" value="UniProtKB-SubCell"/>
</dbReference>
<feature type="domain" description="Fringe-like glycosyltransferase" evidence="12">
    <location>
        <begin position="18"/>
        <end position="146"/>
    </location>
</feature>
<keyword evidence="11" id="KW-0472">Membrane</keyword>
<keyword evidence="5" id="KW-0328">Glycosyltransferase</keyword>
<keyword evidence="9" id="KW-0735">Signal-anchor</keyword>
<accession>A0A914XY24</accession>
<dbReference type="PANTHER" id="PTHR23033">
    <property type="entry name" value="BETA1,3-GALACTOSYLTRANSFERASE"/>
    <property type="match status" value="1"/>
</dbReference>
<evidence type="ECO:0000256" key="8">
    <source>
        <dbReference type="ARBA" id="ARBA00022741"/>
    </source>
</evidence>
<evidence type="ECO:0000256" key="10">
    <source>
        <dbReference type="ARBA" id="ARBA00022989"/>
    </source>
</evidence>
<evidence type="ECO:0000313" key="14">
    <source>
        <dbReference type="WBParaSite" id="PSU_v2.g11857.t1"/>
    </source>
</evidence>
<dbReference type="PANTHER" id="PTHR23033:SF14">
    <property type="entry name" value="GLYCOPROTEIN-N-ACETYLGALACTOSAMINE 3-BETA-GALACTOSYLTRANSFERASE 1-RELATED"/>
    <property type="match status" value="1"/>
</dbReference>
<evidence type="ECO:0000256" key="4">
    <source>
        <dbReference type="ARBA" id="ARBA00012557"/>
    </source>
</evidence>
<sequence length="146" mass="17373">MFLGTTQVIDTLFDSVKILCLINTFEKQIEKRAIHVNATWAKRCNKYLFLSYNENITLPYLDLGLPERRSNLWSKIRALFRWTLENEIDNFDFFLKADDDSYFIMENLRFMLLPYNPDEAYYFGSRFKYIVKHGYMSGGAGYILSR</sequence>
<dbReference type="Proteomes" id="UP000887577">
    <property type="component" value="Unplaced"/>
</dbReference>
<keyword evidence="6" id="KW-0808">Transferase</keyword>